<name>A0A7J7XH19_MYOMY</name>
<gene>
    <name evidence="2" type="ORF">mMyoMyo1_011597</name>
</gene>
<accession>A0A7J7XH19</accession>
<comment type="caution">
    <text evidence="2">The sequence shown here is derived from an EMBL/GenBank/DDBJ whole genome shotgun (WGS) entry which is preliminary data.</text>
</comment>
<evidence type="ECO:0000256" key="1">
    <source>
        <dbReference type="SAM" id="MobiDB-lite"/>
    </source>
</evidence>
<dbReference type="EMBL" id="JABWUV010000006">
    <property type="protein sequence ID" value="KAF6349007.1"/>
    <property type="molecule type" value="Genomic_DNA"/>
</dbReference>
<evidence type="ECO:0000313" key="2">
    <source>
        <dbReference type="EMBL" id="KAF6349007.1"/>
    </source>
</evidence>
<sequence>MKIHALEGGPSAWPAPLSQSRSPQGQESTRRSGEGNTLITPLLLSLLAAQASAGPGQLGSSHLRLACPSGGPWMAGGAECGSGRTMGLPLPPPPPPQVERTVGLQQGRGDWAPPSCGYGHLHLCDGDGQFTYSLLKNIYFIDFLQGGRERDRELETLMREKHQLAASCTPPTGDVSATKVHALDWNRTGDPLVHRPMLYPLSQTG</sequence>
<keyword evidence="3" id="KW-1185">Reference proteome</keyword>
<protein>
    <submittedName>
        <fullName evidence="2">Uncharacterized protein</fullName>
    </submittedName>
</protein>
<dbReference type="AlphaFoldDB" id="A0A7J7XH19"/>
<organism evidence="2 3">
    <name type="scientific">Myotis myotis</name>
    <name type="common">Greater mouse-eared bat</name>
    <name type="synonym">Vespertilio myotis</name>
    <dbReference type="NCBI Taxonomy" id="51298"/>
    <lineage>
        <taxon>Eukaryota</taxon>
        <taxon>Metazoa</taxon>
        <taxon>Chordata</taxon>
        <taxon>Craniata</taxon>
        <taxon>Vertebrata</taxon>
        <taxon>Euteleostomi</taxon>
        <taxon>Mammalia</taxon>
        <taxon>Eutheria</taxon>
        <taxon>Laurasiatheria</taxon>
        <taxon>Chiroptera</taxon>
        <taxon>Yangochiroptera</taxon>
        <taxon>Vespertilionidae</taxon>
        <taxon>Myotis</taxon>
    </lineage>
</organism>
<dbReference type="Proteomes" id="UP000527355">
    <property type="component" value="Unassembled WGS sequence"/>
</dbReference>
<dbReference type="AntiFam" id="ANF00012">
    <property type="entry name" value="tRNA translation"/>
</dbReference>
<reference evidence="2 3" key="1">
    <citation type="journal article" date="2020" name="Nature">
        <title>Six reference-quality genomes reveal evolution of bat adaptations.</title>
        <authorList>
            <person name="Jebb D."/>
            <person name="Huang Z."/>
            <person name="Pippel M."/>
            <person name="Hughes G.M."/>
            <person name="Lavrichenko K."/>
            <person name="Devanna P."/>
            <person name="Winkler S."/>
            <person name="Jermiin L.S."/>
            <person name="Skirmuntt E.C."/>
            <person name="Katzourakis A."/>
            <person name="Burkitt-Gray L."/>
            <person name="Ray D.A."/>
            <person name="Sullivan K.A.M."/>
            <person name="Roscito J.G."/>
            <person name="Kirilenko B.M."/>
            <person name="Davalos L.M."/>
            <person name="Corthals A.P."/>
            <person name="Power M.L."/>
            <person name="Jones G."/>
            <person name="Ransome R.D."/>
            <person name="Dechmann D.K.N."/>
            <person name="Locatelli A.G."/>
            <person name="Puechmaille S.J."/>
            <person name="Fedrigo O."/>
            <person name="Jarvis E.D."/>
            <person name="Hiller M."/>
            <person name="Vernes S.C."/>
            <person name="Myers E.W."/>
            <person name="Teeling E.C."/>
        </authorList>
    </citation>
    <scope>NUCLEOTIDE SEQUENCE [LARGE SCALE GENOMIC DNA]</scope>
    <source>
        <strain evidence="2">MMyoMyo1</strain>
        <tissue evidence="2">Flight muscle</tissue>
    </source>
</reference>
<feature type="region of interest" description="Disordered" evidence="1">
    <location>
        <begin position="1"/>
        <end position="34"/>
    </location>
</feature>
<feature type="compositionally biased region" description="Polar residues" evidence="1">
    <location>
        <begin position="17"/>
        <end position="27"/>
    </location>
</feature>
<proteinExistence type="predicted"/>
<evidence type="ECO:0000313" key="3">
    <source>
        <dbReference type="Proteomes" id="UP000527355"/>
    </source>
</evidence>